<feature type="region of interest" description="Disordered" evidence="1">
    <location>
        <begin position="19"/>
        <end position="51"/>
    </location>
</feature>
<name>A0ABT8HEP9_MYCAO</name>
<reference evidence="2" key="1">
    <citation type="submission" date="2023-07" db="EMBL/GenBank/DDBJ databases">
        <title>Degradation of tert-butanol by M. austroafricanum TBA100.</title>
        <authorList>
            <person name="Helbich S."/>
            <person name="Vainshtein Y."/>
        </authorList>
    </citation>
    <scope>NUCLEOTIDE SEQUENCE</scope>
    <source>
        <strain evidence="2">TBA100</strain>
    </source>
</reference>
<gene>
    <name evidence="2" type="ORF">QYF68_13050</name>
</gene>
<protein>
    <submittedName>
        <fullName evidence="2">Uncharacterized protein</fullName>
    </submittedName>
</protein>
<evidence type="ECO:0000313" key="3">
    <source>
        <dbReference type="Proteomes" id="UP001172687"/>
    </source>
</evidence>
<comment type="caution">
    <text evidence="2">The sequence shown here is derived from an EMBL/GenBank/DDBJ whole genome shotgun (WGS) entry which is preliminary data.</text>
</comment>
<proteinExistence type="predicted"/>
<sequence length="80" mass="8376">MTRTVRWASIPPLARVLVADTPTADRSSGAGRRSAGTPGTRIRAHRGIGRTGGPLRFPLPAIGMLAAESLNMLPVNGFTP</sequence>
<evidence type="ECO:0000313" key="2">
    <source>
        <dbReference type="EMBL" id="MDN4518747.1"/>
    </source>
</evidence>
<dbReference type="RefSeq" id="WP_208676683.1">
    <property type="nucleotide sequence ID" value="NZ_CP070380.1"/>
</dbReference>
<dbReference type="Proteomes" id="UP001172687">
    <property type="component" value="Unassembled WGS sequence"/>
</dbReference>
<organism evidence="2 3">
    <name type="scientific">Mycolicibacterium austroafricanum</name>
    <name type="common">Mycobacterium austroafricanum</name>
    <dbReference type="NCBI Taxonomy" id="39687"/>
    <lineage>
        <taxon>Bacteria</taxon>
        <taxon>Bacillati</taxon>
        <taxon>Actinomycetota</taxon>
        <taxon>Actinomycetes</taxon>
        <taxon>Mycobacteriales</taxon>
        <taxon>Mycobacteriaceae</taxon>
        <taxon>Mycolicibacterium</taxon>
    </lineage>
</organism>
<evidence type="ECO:0000256" key="1">
    <source>
        <dbReference type="SAM" id="MobiDB-lite"/>
    </source>
</evidence>
<dbReference type="EMBL" id="JAUHTC010000046">
    <property type="protein sequence ID" value="MDN4518747.1"/>
    <property type="molecule type" value="Genomic_DNA"/>
</dbReference>
<accession>A0ABT8HEP9</accession>
<keyword evidence="3" id="KW-1185">Reference proteome</keyword>